<dbReference type="RefSeq" id="WP_241895393.1">
    <property type="nucleotide sequence ID" value="NZ_FUHW01000020.1"/>
</dbReference>
<dbReference type="Pfam" id="PF05154">
    <property type="entry name" value="TM2"/>
    <property type="match status" value="1"/>
</dbReference>
<feature type="transmembrane region" description="Helical" evidence="6">
    <location>
        <begin position="91"/>
        <end position="109"/>
    </location>
</feature>
<keyword evidence="4 6" id="KW-0472">Membrane</keyword>
<evidence type="ECO:0000256" key="1">
    <source>
        <dbReference type="ARBA" id="ARBA00004141"/>
    </source>
</evidence>
<keyword evidence="9" id="KW-1185">Reference proteome</keyword>
<evidence type="ECO:0000313" key="9">
    <source>
        <dbReference type="Proteomes" id="UP000195913"/>
    </source>
</evidence>
<evidence type="ECO:0000256" key="6">
    <source>
        <dbReference type="SAM" id="Phobius"/>
    </source>
</evidence>
<keyword evidence="2 6" id="KW-0812">Transmembrane</keyword>
<evidence type="ECO:0000256" key="2">
    <source>
        <dbReference type="ARBA" id="ARBA00022692"/>
    </source>
</evidence>
<dbReference type="PANTHER" id="PTHR21016">
    <property type="entry name" value="BETA-AMYLOID BINDING PROTEIN-RELATED"/>
    <property type="match status" value="1"/>
</dbReference>
<dbReference type="InterPro" id="IPR050932">
    <property type="entry name" value="TM2D1-3-like"/>
</dbReference>
<evidence type="ECO:0000259" key="7">
    <source>
        <dbReference type="Pfam" id="PF05154"/>
    </source>
</evidence>
<organism evidence="8 9">
    <name type="scientific">Arthrobacter rhombi</name>
    <dbReference type="NCBI Taxonomy" id="71253"/>
    <lineage>
        <taxon>Bacteria</taxon>
        <taxon>Bacillati</taxon>
        <taxon>Actinomycetota</taxon>
        <taxon>Actinomycetes</taxon>
        <taxon>Micrococcales</taxon>
        <taxon>Micrococcaceae</taxon>
        <taxon>Arthrobacter</taxon>
    </lineage>
</organism>
<accession>A0A1R4FMT8</accession>
<name>A0A1R4FMT8_9MICC</name>
<feature type="region of interest" description="Disordered" evidence="5">
    <location>
        <begin position="118"/>
        <end position="157"/>
    </location>
</feature>
<evidence type="ECO:0000256" key="5">
    <source>
        <dbReference type="SAM" id="MobiDB-lite"/>
    </source>
</evidence>
<dbReference type="PANTHER" id="PTHR21016:SF25">
    <property type="entry name" value="TM2 DOMAIN-CONTAINING PROTEIN DDB_G0277895-RELATED"/>
    <property type="match status" value="1"/>
</dbReference>
<protein>
    <recommendedName>
        <fullName evidence="7">TM2 domain-containing protein</fullName>
    </recommendedName>
</protein>
<dbReference type="Proteomes" id="UP000195913">
    <property type="component" value="Unassembled WGS sequence"/>
</dbReference>
<feature type="domain" description="TM2" evidence="7">
    <location>
        <begin position="20"/>
        <end position="68"/>
    </location>
</feature>
<dbReference type="GO" id="GO:0016020">
    <property type="term" value="C:membrane"/>
    <property type="evidence" value="ECO:0007669"/>
    <property type="project" value="UniProtKB-SubCell"/>
</dbReference>
<evidence type="ECO:0000256" key="4">
    <source>
        <dbReference type="ARBA" id="ARBA00023136"/>
    </source>
</evidence>
<evidence type="ECO:0000256" key="3">
    <source>
        <dbReference type="ARBA" id="ARBA00022989"/>
    </source>
</evidence>
<dbReference type="EMBL" id="FUHW01000020">
    <property type="protein sequence ID" value="SJM57248.1"/>
    <property type="molecule type" value="Genomic_DNA"/>
</dbReference>
<dbReference type="InterPro" id="IPR007829">
    <property type="entry name" value="TM2"/>
</dbReference>
<gene>
    <name evidence="8" type="ORF">FM101_04840</name>
</gene>
<comment type="subcellular location">
    <subcellularLocation>
        <location evidence="1">Membrane</location>
        <topology evidence="1">Multi-pass membrane protein</topology>
    </subcellularLocation>
</comment>
<reference evidence="8 9" key="1">
    <citation type="submission" date="2017-02" db="EMBL/GenBank/DDBJ databases">
        <authorList>
            <person name="Peterson S.W."/>
        </authorList>
    </citation>
    <scope>NUCLEOTIDE SEQUENCE [LARGE SCALE GENOMIC DNA]</scope>
    <source>
        <strain evidence="8 9">B Ar 00.02</strain>
    </source>
</reference>
<sequence length="258" mass="26712">MSTTIHPSESTTDIAPTIGQKSFVVTWLLSLFLGIFGIDRFYLGKIGTGILKLVTFGGVGVWALVDLIIILAGGMRDKRGLALRGYAERKVIAWIVTGALIVISAVTGGNTASQAGQSAADVPATAPTSEASAAPAEKTAEAAQEASTKPAPAKEAAGTWTQVATLKGKADSASSTFELTGAEARMTYNFEGSGDMVLGSIYLLTEGTDLMKDGGVPEVMIDEGGKGSTALHKSPGTYFLDVNSAGFTGWTVTIEEKK</sequence>
<feature type="transmembrane region" description="Helical" evidence="6">
    <location>
        <begin position="23"/>
        <end position="43"/>
    </location>
</feature>
<keyword evidence="3 6" id="KW-1133">Transmembrane helix</keyword>
<dbReference type="AlphaFoldDB" id="A0A1R4FMT8"/>
<feature type="compositionally biased region" description="Low complexity" evidence="5">
    <location>
        <begin position="123"/>
        <end position="148"/>
    </location>
</feature>
<evidence type="ECO:0000313" key="8">
    <source>
        <dbReference type="EMBL" id="SJM57248.1"/>
    </source>
</evidence>
<feature type="transmembrane region" description="Helical" evidence="6">
    <location>
        <begin position="49"/>
        <end position="71"/>
    </location>
</feature>
<proteinExistence type="predicted"/>